<dbReference type="GO" id="GO:0005783">
    <property type="term" value="C:endoplasmic reticulum"/>
    <property type="evidence" value="ECO:0007669"/>
    <property type="project" value="TreeGrafter"/>
</dbReference>
<feature type="transmembrane region" description="Helical" evidence="8">
    <location>
        <begin position="228"/>
        <end position="249"/>
    </location>
</feature>
<dbReference type="GO" id="GO:0016020">
    <property type="term" value="C:membrane"/>
    <property type="evidence" value="ECO:0007669"/>
    <property type="project" value="UniProtKB-SubCell"/>
</dbReference>
<evidence type="ECO:0000256" key="6">
    <source>
        <dbReference type="ARBA" id="ARBA00023136"/>
    </source>
</evidence>
<keyword evidence="4 8" id="KW-0812">Transmembrane</keyword>
<feature type="compositionally biased region" description="Polar residues" evidence="7">
    <location>
        <begin position="530"/>
        <end position="544"/>
    </location>
</feature>
<feature type="region of interest" description="Disordered" evidence="7">
    <location>
        <begin position="383"/>
        <end position="548"/>
    </location>
</feature>
<reference evidence="10" key="2">
    <citation type="submission" date="2025-08" db="UniProtKB">
        <authorList>
            <consortium name="Ensembl"/>
        </authorList>
    </citation>
    <scope>IDENTIFICATION</scope>
</reference>
<evidence type="ECO:0000256" key="9">
    <source>
        <dbReference type="SAM" id="SignalP"/>
    </source>
</evidence>
<protein>
    <recommendedName>
        <fullName evidence="3">Chloride channel CLIC-like protein 1</fullName>
    </recommendedName>
</protein>
<evidence type="ECO:0000256" key="2">
    <source>
        <dbReference type="ARBA" id="ARBA00005944"/>
    </source>
</evidence>
<dbReference type="InterPro" id="IPR009231">
    <property type="entry name" value="Chloride_chnl_CLIC-like"/>
</dbReference>
<evidence type="ECO:0000313" key="11">
    <source>
        <dbReference type="Proteomes" id="UP000694620"/>
    </source>
</evidence>
<keyword evidence="9" id="KW-0732">Signal</keyword>
<comment type="similarity">
    <text evidence="2">Belongs to the chloride channel MCLC family.</text>
</comment>
<keyword evidence="11" id="KW-1185">Reference proteome</keyword>
<evidence type="ECO:0000256" key="8">
    <source>
        <dbReference type="SAM" id="Phobius"/>
    </source>
</evidence>
<dbReference type="PANTHER" id="PTHR34093:SF1">
    <property type="entry name" value="CHLORIDE CHANNEL CLIC-LIKE PROTEIN 1"/>
    <property type="match status" value="1"/>
</dbReference>
<evidence type="ECO:0000313" key="10">
    <source>
        <dbReference type="Ensembl" id="ENSECRP00000019130.1"/>
    </source>
</evidence>
<gene>
    <name evidence="10" type="primary">clcc1</name>
</gene>
<evidence type="ECO:0000256" key="1">
    <source>
        <dbReference type="ARBA" id="ARBA00004141"/>
    </source>
</evidence>
<feature type="compositionally biased region" description="Polar residues" evidence="7">
    <location>
        <begin position="461"/>
        <end position="478"/>
    </location>
</feature>
<evidence type="ECO:0000256" key="4">
    <source>
        <dbReference type="ARBA" id="ARBA00022692"/>
    </source>
</evidence>
<evidence type="ECO:0000256" key="3">
    <source>
        <dbReference type="ARBA" id="ARBA00015571"/>
    </source>
</evidence>
<dbReference type="Ensembl" id="ENSECRT00000019523.1">
    <property type="protein sequence ID" value="ENSECRP00000019130.1"/>
    <property type="gene ID" value="ENSECRG00000012806.1"/>
</dbReference>
<reference evidence="10" key="1">
    <citation type="submission" date="2021-06" db="EMBL/GenBank/DDBJ databases">
        <authorList>
            <consortium name="Wellcome Sanger Institute Data Sharing"/>
        </authorList>
    </citation>
    <scope>NUCLEOTIDE SEQUENCE [LARGE SCALE GENOMIC DNA]</scope>
</reference>
<dbReference type="Pfam" id="PF05934">
    <property type="entry name" value="MCLC"/>
    <property type="match status" value="1"/>
</dbReference>
<feature type="compositionally biased region" description="Polar residues" evidence="7">
    <location>
        <begin position="507"/>
        <end position="518"/>
    </location>
</feature>
<feature type="signal peptide" evidence="9">
    <location>
        <begin position="1"/>
        <end position="24"/>
    </location>
</feature>
<feature type="chain" id="PRO_5034357782" description="Chloride channel CLIC-like protein 1" evidence="9">
    <location>
        <begin position="25"/>
        <end position="576"/>
    </location>
</feature>
<feature type="transmembrane region" description="Helical" evidence="8">
    <location>
        <begin position="346"/>
        <end position="368"/>
    </location>
</feature>
<dbReference type="Proteomes" id="UP000694620">
    <property type="component" value="Chromosome 10"/>
</dbReference>
<dbReference type="AlphaFoldDB" id="A0A8C4SMZ9"/>
<dbReference type="GeneTree" id="ENSGT00940000165672"/>
<dbReference type="GO" id="GO:0005254">
    <property type="term" value="F:chloride channel activity"/>
    <property type="evidence" value="ECO:0007669"/>
    <property type="project" value="TreeGrafter"/>
</dbReference>
<keyword evidence="5 8" id="KW-1133">Transmembrane helix</keyword>
<feature type="transmembrane region" description="Helical" evidence="8">
    <location>
        <begin position="196"/>
        <end position="216"/>
    </location>
</feature>
<comment type="subcellular location">
    <subcellularLocation>
        <location evidence="1">Membrane</location>
        <topology evidence="1">Multi-pass membrane protein</topology>
    </subcellularLocation>
</comment>
<name>A0A8C4SMZ9_ERPCA</name>
<feature type="compositionally biased region" description="Polar residues" evidence="7">
    <location>
        <begin position="441"/>
        <end position="450"/>
    </location>
</feature>
<accession>A0A8C4SMZ9</accession>
<reference evidence="10" key="3">
    <citation type="submission" date="2025-09" db="UniProtKB">
        <authorList>
            <consortium name="Ensembl"/>
        </authorList>
    </citation>
    <scope>IDENTIFICATION</scope>
</reference>
<feature type="compositionally biased region" description="Pro residues" evidence="7">
    <location>
        <begin position="385"/>
        <end position="401"/>
    </location>
</feature>
<evidence type="ECO:0000256" key="5">
    <source>
        <dbReference type="ARBA" id="ARBA00022989"/>
    </source>
</evidence>
<feature type="compositionally biased region" description="Basic and acidic residues" evidence="7">
    <location>
        <begin position="519"/>
        <end position="529"/>
    </location>
</feature>
<evidence type="ECO:0000256" key="7">
    <source>
        <dbReference type="SAM" id="MobiDB-lite"/>
    </source>
</evidence>
<dbReference type="PANTHER" id="PTHR34093">
    <property type="entry name" value="CHLORIDE CHANNEL CLIC-LIKE PROTEIN 1"/>
    <property type="match status" value="1"/>
</dbReference>
<sequence length="576" mass="65969">MTKLKRKKMRLIFFFFGMLLLVKAEVEDNDWVDPTDMLHYDATSKSMKRANDNTHHSVKYLQCTDHCSSATVSCPDASECPRKLARLEAQILQLMGPNSKNEKDCNPVFKRYLNKLLRDIQKIGLPDHVDKEVVYDAEVHLTRQSVSEITKFLDSESWKPAVMDEALSHILVNFKPHDYEAWKWRFEDTFGIELEALLKVLMCSLLIVVIICTEVWSKVSWMVQFKRLFAVCFFVSIAWNWLYLYKIAFAEHQKNMVKMEHIQEKCTGIKEFDWKDNLKEWFRSTMTLRNDPCKEYYEHLVVDPILIVPPTKAIAVTFTTFVTEPLKHVGQGISEFLRALLKDLPITLQIPVVIIIAVTVVILCYGCVQSTIQHCVFRRPLTYQDPPPPPPSPPPPPPPLALPTGGATHGETGFQELNRTEPRERSTIQNNQSNEHLRYRNVQNRASSGNFVEAVGPTDRPITQTPYDEWDSTTVSNNSEKELHQKTDIAASTKIKEQKITNDQEESNPIVNTSTTDRSLLDDKEDNHTESLQNSPIENVSPTLNDEDQLSSAEIKLTTQETILNSSDNCYKNGVL</sequence>
<proteinExistence type="inferred from homology"/>
<organism evidence="10 11">
    <name type="scientific">Erpetoichthys calabaricus</name>
    <name type="common">Rope fish</name>
    <name type="synonym">Calamoichthys calabaricus</name>
    <dbReference type="NCBI Taxonomy" id="27687"/>
    <lineage>
        <taxon>Eukaryota</taxon>
        <taxon>Metazoa</taxon>
        <taxon>Chordata</taxon>
        <taxon>Craniata</taxon>
        <taxon>Vertebrata</taxon>
        <taxon>Euteleostomi</taxon>
        <taxon>Actinopterygii</taxon>
        <taxon>Polypteriformes</taxon>
        <taxon>Polypteridae</taxon>
        <taxon>Erpetoichthys</taxon>
    </lineage>
</organism>
<keyword evidence="6 8" id="KW-0472">Membrane</keyword>